<dbReference type="Gene3D" id="1.20.120.450">
    <property type="entry name" value="dinb family like domain"/>
    <property type="match status" value="1"/>
</dbReference>
<dbReference type="InterPro" id="IPR017517">
    <property type="entry name" value="Maleyloyr_isom"/>
</dbReference>
<dbReference type="Pfam" id="PF11716">
    <property type="entry name" value="MDMPI_N"/>
    <property type="match status" value="1"/>
</dbReference>
<sequence>MTDTVPDRAEITALLSDQWDALTRLVDGLDENRWRLASPLPGWTVFDVLAHIIGTESLLLGEPTPELSVAGAHIRNDIGALNEKWIESLRPLTGSQLLERFLEVTGRRLKVLEQTTDEAWAELVPTPVGMAPYGRFMRIRLFDCWMHEHDIADALGVSVDEGGSRGAAAFEELLPALGKAAVKGAGAPDGSRLTLDLTGPMARQVHLAVEGGRAALVETLDAPATSVIALDSRLFARLRGGRTTADEHPDEITVTGDTDLGRRLARSLAFTL</sequence>
<accession>A0A386ZCF2</accession>
<dbReference type="SUPFAM" id="SSF109854">
    <property type="entry name" value="DinB/YfiT-like putative metalloenzymes"/>
    <property type="match status" value="1"/>
</dbReference>
<dbReference type="Proteomes" id="UP000267164">
    <property type="component" value="Chromosome"/>
</dbReference>
<proteinExistence type="predicted"/>
<evidence type="ECO:0000259" key="1">
    <source>
        <dbReference type="Pfam" id="PF11716"/>
    </source>
</evidence>
<feature type="domain" description="Mycothiol-dependent maleylpyruvate isomerase metal-binding" evidence="1">
    <location>
        <begin position="16"/>
        <end position="152"/>
    </location>
</feature>
<dbReference type="EMBL" id="CP032568">
    <property type="protein sequence ID" value="AYF74997.1"/>
    <property type="molecule type" value="Genomic_DNA"/>
</dbReference>
<dbReference type="OrthoDB" id="154293at2"/>
<dbReference type="KEGG" id="nyu:D7D52_15290"/>
<dbReference type="RefSeq" id="WP_120737073.1">
    <property type="nucleotide sequence ID" value="NZ_CP032568.1"/>
</dbReference>
<protein>
    <submittedName>
        <fullName evidence="2">Maleylpyruvate isomerase family mycothiol-dependent enzyme</fullName>
    </submittedName>
</protein>
<dbReference type="GO" id="GO:0046872">
    <property type="term" value="F:metal ion binding"/>
    <property type="evidence" value="ECO:0007669"/>
    <property type="project" value="InterPro"/>
</dbReference>
<keyword evidence="2" id="KW-0413">Isomerase</keyword>
<dbReference type="InterPro" id="IPR034660">
    <property type="entry name" value="DinB/YfiT-like"/>
</dbReference>
<dbReference type="InterPro" id="IPR024344">
    <property type="entry name" value="MDMPI_metal-binding"/>
</dbReference>
<gene>
    <name evidence="2" type="ORF">D7D52_15290</name>
</gene>
<keyword evidence="2" id="KW-0670">Pyruvate</keyword>
<dbReference type="NCBIfam" id="TIGR03083">
    <property type="entry name" value="maleylpyruvate isomerase family mycothiol-dependent enzyme"/>
    <property type="match status" value="1"/>
</dbReference>
<keyword evidence="3" id="KW-1185">Reference proteome</keyword>
<dbReference type="GO" id="GO:0016853">
    <property type="term" value="F:isomerase activity"/>
    <property type="evidence" value="ECO:0007669"/>
    <property type="project" value="UniProtKB-KW"/>
</dbReference>
<evidence type="ECO:0000313" key="2">
    <source>
        <dbReference type="EMBL" id="AYF74997.1"/>
    </source>
</evidence>
<reference evidence="2 3" key="1">
    <citation type="submission" date="2018-09" db="EMBL/GenBank/DDBJ databases">
        <title>Nocardia yunnanensis sp. nov., an actinomycete isolated from a soil sample.</title>
        <authorList>
            <person name="Zhang J."/>
        </authorList>
    </citation>
    <scope>NUCLEOTIDE SEQUENCE [LARGE SCALE GENOMIC DNA]</scope>
    <source>
        <strain evidence="2 3">CFHS0054</strain>
    </source>
</reference>
<evidence type="ECO:0000313" key="3">
    <source>
        <dbReference type="Proteomes" id="UP000267164"/>
    </source>
</evidence>
<name>A0A386ZCF2_9NOCA</name>
<organism evidence="2 3">
    <name type="scientific">Nocardia yunnanensis</name>
    <dbReference type="NCBI Taxonomy" id="2382165"/>
    <lineage>
        <taxon>Bacteria</taxon>
        <taxon>Bacillati</taxon>
        <taxon>Actinomycetota</taxon>
        <taxon>Actinomycetes</taxon>
        <taxon>Mycobacteriales</taxon>
        <taxon>Nocardiaceae</taxon>
        <taxon>Nocardia</taxon>
    </lineage>
</organism>
<dbReference type="AlphaFoldDB" id="A0A386ZCF2"/>